<dbReference type="Proteomes" id="UP000007842">
    <property type="component" value="Plasmid pSCATT"/>
</dbReference>
<feature type="transmembrane region" description="Helical" evidence="1">
    <location>
        <begin position="136"/>
        <end position="158"/>
    </location>
</feature>
<dbReference type="InterPro" id="IPR046675">
    <property type="entry name" value="DUF6545"/>
</dbReference>
<dbReference type="KEGG" id="scy:SCATT_p14780"/>
<dbReference type="PATRIC" id="fig|1003195.29.peg.7276"/>
<evidence type="ECO:0000256" key="1">
    <source>
        <dbReference type="SAM" id="Phobius"/>
    </source>
</evidence>
<feature type="domain" description="DUF6545" evidence="2">
    <location>
        <begin position="244"/>
        <end position="380"/>
    </location>
</feature>
<keyword evidence="3" id="KW-0614">Plasmid</keyword>
<protein>
    <recommendedName>
        <fullName evidence="2">DUF6545 domain-containing protein</fullName>
    </recommendedName>
</protein>
<feature type="transmembrane region" description="Helical" evidence="1">
    <location>
        <begin position="170"/>
        <end position="192"/>
    </location>
</feature>
<keyword evidence="4" id="KW-1185">Reference proteome</keyword>
<name>G8XGM2_STREN</name>
<feature type="transmembrane region" description="Helical" evidence="1">
    <location>
        <begin position="6"/>
        <end position="22"/>
    </location>
</feature>
<dbReference type="AlphaFoldDB" id="G8XGM2"/>
<dbReference type="NCBIfam" id="NF042915">
    <property type="entry name" value="MAB_1171c_fam"/>
    <property type="match status" value="1"/>
</dbReference>
<organism evidence="3 4">
    <name type="scientific">Streptantibioticus cattleyicolor (strain ATCC 35852 / DSM 46488 / JCM 4925 / NBRC 14057 / NRRL 8057)</name>
    <name type="common">Streptomyces cattleya</name>
    <dbReference type="NCBI Taxonomy" id="1003195"/>
    <lineage>
        <taxon>Bacteria</taxon>
        <taxon>Bacillati</taxon>
        <taxon>Actinomycetota</taxon>
        <taxon>Actinomycetes</taxon>
        <taxon>Kitasatosporales</taxon>
        <taxon>Streptomycetaceae</taxon>
        <taxon>Streptantibioticus</taxon>
    </lineage>
</organism>
<dbReference type="Pfam" id="PF20182">
    <property type="entry name" value="DUF6545"/>
    <property type="match status" value="1"/>
</dbReference>
<geneLocation type="plasmid" evidence="3 4">
    <name>pSCATT</name>
</geneLocation>
<evidence type="ECO:0000259" key="2">
    <source>
        <dbReference type="Pfam" id="PF20182"/>
    </source>
</evidence>
<feature type="transmembrane region" description="Helical" evidence="1">
    <location>
        <begin position="212"/>
        <end position="234"/>
    </location>
</feature>
<keyword evidence="1" id="KW-0472">Membrane</keyword>
<dbReference type="RefSeq" id="WP_014627086.1">
    <property type="nucleotide sequence ID" value="NC_016113.1"/>
</dbReference>
<keyword evidence="1" id="KW-0812">Transmembrane</keyword>
<sequence>MTDTVLYLIAAVFLLSACHLLRARWEGLSAATRYGSVAAAALGAKLIVLDPLTVATASRAGLVPLPVLMGAALYVSAACAFRLLALALRTAEPPRRAVRRELALAAGALLTSLGFQFLAAPHLAGSDLVSSPSHRWYLVAYDATITLYLGYCLSALVRPLARRARLAGPGLLRTALRLFVLGTLAGLVWNAWTVDDMIRAATTSAQDGGDDTLSAVLGALCVGLIAAGASTTLWTPVSSTVRGWLRARRRYRALTPLWAELHAVLPEITLVRPGGHLWPSHVHFALYRRVIEIQDARMILRHYADPRTPDWLAEATRRFPPPEEHASVVAEAASLVGALERAAVGALPTARGTDTPAPHEPHHPLDAEADWLAGLGAAFATSPAVAHVRTTARAQRASAVSG</sequence>
<accession>G8XGM2</accession>
<dbReference type="EMBL" id="CP003229">
    <property type="protein sequence ID" value="AEW99671.1"/>
    <property type="molecule type" value="Genomic_DNA"/>
</dbReference>
<dbReference type="OrthoDB" id="3685619at2"/>
<gene>
    <name evidence="3" type="ordered locus">SCATT_p14780</name>
</gene>
<feature type="transmembrane region" description="Helical" evidence="1">
    <location>
        <begin position="102"/>
        <end position="124"/>
    </location>
</feature>
<dbReference type="InterPro" id="IPR050039">
    <property type="entry name" value="MAB_1171c-like"/>
</dbReference>
<reference evidence="4" key="1">
    <citation type="submission" date="2011-12" db="EMBL/GenBank/DDBJ databases">
        <title>Complete genome sequence of Streptomyces cattleya strain DSM 46488.</title>
        <authorList>
            <person name="Ou H.-Y."/>
            <person name="Li P."/>
            <person name="Zhao C."/>
            <person name="O'Hagan D."/>
            <person name="Deng Z."/>
        </authorList>
    </citation>
    <scope>NUCLEOTIDE SEQUENCE [LARGE SCALE GENOMIC DNA]</scope>
    <source>
        <strain evidence="4">ATCC 35852 / DSM 46488 / JCM 4925 / NBRC 14057 / NRRL 8057</strain>
        <plasmid evidence="4">Plasmid pSCATT</plasmid>
    </source>
</reference>
<keyword evidence="1" id="KW-1133">Transmembrane helix</keyword>
<evidence type="ECO:0000313" key="4">
    <source>
        <dbReference type="Proteomes" id="UP000007842"/>
    </source>
</evidence>
<feature type="transmembrane region" description="Helical" evidence="1">
    <location>
        <begin position="67"/>
        <end position="90"/>
    </location>
</feature>
<feature type="transmembrane region" description="Helical" evidence="1">
    <location>
        <begin position="34"/>
        <end position="55"/>
    </location>
</feature>
<evidence type="ECO:0000313" key="3">
    <source>
        <dbReference type="EMBL" id="AEW99671.1"/>
    </source>
</evidence>
<dbReference type="HOGENOM" id="CLU_042795_1_0_11"/>
<proteinExistence type="predicted"/>